<keyword evidence="2" id="KW-1185">Reference proteome</keyword>
<organism evidence="1 2">
    <name type="scientific">Desertihabitans brevis</name>
    <dbReference type="NCBI Taxonomy" id="2268447"/>
    <lineage>
        <taxon>Bacteria</taxon>
        <taxon>Bacillati</taxon>
        <taxon>Actinomycetota</taxon>
        <taxon>Actinomycetes</taxon>
        <taxon>Propionibacteriales</taxon>
        <taxon>Propionibacteriaceae</taxon>
        <taxon>Desertihabitans</taxon>
    </lineage>
</organism>
<accession>A0A367YTE6</accession>
<gene>
    <name evidence="1" type="ORF">DT076_16785</name>
</gene>
<dbReference type="EMBL" id="QOUI01000012">
    <property type="protein sequence ID" value="RCK68302.1"/>
    <property type="molecule type" value="Genomic_DNA"/>
</dbReference>
<evidence type="ECO:0000313" key="2">
    <source>
        <dbReference type="Proteomes" id="UP000252770"/>
    </source>
</evidence>
<comment type="caution">
    <text evidence="1">The sequence shown here is derived from an EMBL/GenBank/DDBJ whole genome shotgun (WGS) entry which is preliminary data.</text>
</comment>
<sequence>MTLTLRPLQDWTGGKHSIERSRFDSPWSKTVRLLEREVELMQGRGLVVQIDLREADFRLDGNVRAKATVATPRVRVLFDTPDGTIVFQAGRYTRWRDNVRAVGLSLEALRGVERWGAIQGGAQYKGLLQLEAGGGMSTDDAVALLRQWAPYSEVPANASYESLWRRARANAHPDRSHDPDAFHAVIEAGRVLGIGGAR</sequence>
<dbReference type="Proteomes" id="UP000252770">
    <property type="component" value="Unassembled WGS sequence"/>
</dbReference>
<dbReference type="RefSeq" id="WP_114127863.1">
    <property type="nucleotide sequence ID" value="NZ_QOUI01000012.1"/>
</dbReference>
<evidence type="ECO:0008006" key="3">
    <source>
        <dbReference type="Google" id="ProtNLM"/>
    </source>
</evidence>
<proteinExistence type="predicted"/>
<dbReference type="AlphaFoldDB" id="A0A367YTE6"/>
<name>A0A367YTE6_9ACTN</name>
<evidence type="ECO:0000313" key="1">
    <source>
        <dbReference type="EMBL" id="RCK68302.1"/>
    </source>
</evidence>
<reference evidence="1 2" key="1">
    <citation type="submission" date="2018-07" db="EMBL/GenBank/DDBJ databases">
        <title>Desertimonas flava gen. nov. sp. nov.</title>
        <authorList>
            <person name="Liu S."/>
        </authorList>
    </citation>
    <scope>NUCLEOTIDE SEQUENCE [LARGE SCALE GENOMIC DNA]</scope>
    <source>
        <strain evidence="1 2">16Sb5-5</strain>
    </source>
</reference>
<protein>
    <recommendedName>
        <fullName evidence="3">Molecular chaperone DnaJ</fullName>
    </recommendedName>
</protein>